<evidence type="ECO:0000313" key="2">
    <source>
        <dbReference type="EMBL" id="MBM7129405.1"/>
    </source>
</evidence>
<sequence>MRDFHAGGDINVGGDVYIHDQSIEHKLLIHCANDELHAERTHRKMLLRNERFGKVKRLALLWLVVTLLLCAGALWLYWHGQTNFSALLLGGGGITCGLVSVKTFEQPTEFEMRQIAALNEIKHILRERGAE</sequence>
<keyword evidence="1" id="KW-1133">Transmembrane helix</keyword>
<dbReference type="Proteomes" id="UP001430193">
    <property type="component" value="Unassembled WGS sequence"/>
</dbReference>
<name>A0ABS2KE15_9GAMM</name>
<dbReference type="EMBL" id="JADIKF010000038">
    <property type="protein sequence ID" value="MBM7129405.1"/>
    <property type="molecule type" value="Genomic_DNA"/>
</dbReference>
<comment type="caution">
    <text evidence="2">The sequence shown here is derived from an EMBL/GenBank/DDBJ whole genome shotgun (WGS) entry which is preliminary data.</text>
</comment>
<accession>A0ABS2KE15</accession>
<keyword evidence="1" id="KW-0812">Transmembrane</keyword>
<reference evidence="2" key="1">
    <citation type="submission" date="2020-10" db="EMBL/GenBank/DDBJ databases">
        <title>Phylogeny of dyella-like bacteria.</title>
        <authorList>
            <person name="Fu J."/>
        </authorList>
    </citation>
    <scope>NUCLEOTIDE SEQUENCE</scope>
    <source>
        <strain evidence="2">DHON07</strain>
    </source>
</reference>
<keyword evidence="1" id="KW-0472">Membrane</keyword>
<protein>
    <submittedName>
        <fullName evidence="2">Uncharacterized protein</fullName>
    </submittedName>
</protein>
<proteinExistence type="predicted"/>
<evidence type="ECO:0000256" key="1">
    <source>
        <dbReference type="SAM" id="Phobius"/>
    </source>
</evidence>
<organism evidence="2 3">
    <name type="scientific">Dyella mobilis</name>
    <dbReference type="NCBI Taxonomy" id="1849582"/>
    <lineage>
        <taxon>Bacteria</taxon>
        <taxon>Pseudomonadati</taxon>
        <taxon>Pseudomonadota</taxon>
        <taxon>Gammaproteobacteria</taxon>
        <taxon>Lysobacterales</taxon>
        <taxon>Rhodanobacteraceae</taxon>
        <taxon>Dyella</taxon>
    </lineage>
</organism>
<feature type="transmembrane region" description="Helical" evidence="1">
    <location>
        <begin position="58"/>
        <end position="78"/>
    </location>
</feature>
<keyword evidence="3" id="KW-1185">Reference proteome</keyword>
<evidence type="ECO:0000313" key="3">
    <source>
        <dbReference type="Proteomes" id="UP001430193"/>
    </source>
</evidence>
<dbReference type="RefSeq" id="WP_204631033.1">
    <property type="nucleotide sequence ID" value="NZ_BSOC01000003.1"/>
</dbReference>
<gene>
    <name evidence="2" type="ORF">ISS99_07700</name>
</gene>